<evidence type="ECO:0000313" key="1">
    <source>
        <dbReference type="EMBL" id="RKN78730.1"/>
    </source>
</evidence>
<gene>
    <name evidence="1" type="ORF">D7Z94_21285</name>
</gene>
<protein>
    <submittedName>
        <fullName evidence="1">Uncharacterized protein</fullName>
    </submittedName>
</protein>
<organism evidence="1 2">
    <name type="scientific">Ulvibacterium marinum</name>
    <dbReference type="NCBI Taxonomy" id="2419782"/>
    <lineage>
        <taxon>Bacteria</taxon>
        <taxon>Pseudomonadati</taxon>
        <taxon>Bacteroidota</taxon>
        <taxon>Flavobacteriia</taxon>
        <taxon>Flavobacteriales</taxon>
        <taxon>Flavobacteriaceae</taxon>
        <taxon>Ulvibacterium</taxon>
    </lineage>
</organism>
<dbReference type="Proteomes" id="UP000276603">
    <property type="component" value="Unassembled WGS sequence"/>
</dbReference>
<name>A0A3B0C047_9FLAO</name>
<proteinExistence type="predicted"/>
<dbReference type="AlphaFoldDB" id="A0A3B0C047"/>
<sequence length="208" mass="24115">MARLLVLLTLVLLLNQFVLKAQHTYPLSIEKEATKALSYYPELDGIAITFKFKKKTGKSTMQAQPTFGSIFRSKRKRSYVILMSERFSIGDTVFRTVDIPTDVLIGWLGHELGHVMDYEQRTGFNLIGFGLGYSFSEKYMKNAERTADTYAVNQGMEKYILATKNFILNEAGFPEKYKNRIKRYYLSPEEIMLLVEERNTKNKYIRSD</sequence>
<dbReference type="OrthoDB" id="1098088at2"/>
<dbReference type="EMBL" id="RBCJ01000004">
    <property type="protein sequence ID" value="RKN78730.1"/>
    <property type="molecule type" value="Genomic_DNA"/>
</dbReference>
<reference evidence="1 2" key="1">
    <citation type="submission" date="2018-10" db="EMBL/GenBank/DDBJ databases">
        <title>Ulvibacterium marinum gen. nov., sp. nov., a novel marine bacterium of the family Flavobacteriaceae, isolated from a culture of the green alga Ulva prolifera.</title>
        <authorList>
            <person name="Zhang Z."/>
        </authorList>
    </citation>
    <scope>NUCLEOTIDE SEQUENCE [LARGE SCALE GENOMIC DNA]</scope>
    <source>
        <strain evidence="1 2">CCMM003</strain>
    </source>
</reference>
<keyword evidence="2" id="KW-1185">Reference proteome</keyword>
<comment type="caution">
    <text evidence="1">The sequence shown here is derived from an EMBL/GenBank/DDBJ whole genome shotgun (WGS) entry which is preliminary data.</text>
</comment>
<evidence type="ECO:0000313" key="2">
    <source>
        <dbReference type="Proteomes" id="UP000276603"/>
    </source>
</evidence>
<accession>A0A3B0C047</accession>